<dbReference type="AlphaFoldDB" id="A0A1V3WQB7"/>
<evidence type="ECO:0000313" key="2">
    <source>
        <dbReference type="EMBL" id="OOK69147.1"/>
    </source>
</evidence>
<feature type="domain" description="UDP-N-acetylenolpyruvoylglucosamine reductase C-terminal" evidence="1">
    <location>
        <begin position="1"/>
        <end position="38"/>
    </location>
</feature>
<evidence type="ECO:0000259" key="1">
    <source>
        <dbReference type="Pfam" id="PF02873"/>
    </source>
</evidence>
<gene>
    <name evidence="2" type="ORF">BZL30_7379</name>
</gene>
<dbReference type="SUPFAM" id="SSF56194">
    <property type="entry name" value="Uridine diphospho-N-Acetylenolpyruvylglucosamine reductase, MurB, C-terminal domain"/>
    <property type="match status" value="1"/>
</dbReference>
<dbReference type="Gene3D" id="3.90.78.10">
    <property type="entry name" value="UDP-N-acetylenolpyruvoylglucosamine reductase, C-terminal domain"/>
    <property type="match status" value="1"/>
</dbReference>
<accession>A0A1V3WQB7</accession>
<dbReference type="Pfam" id="PF02873">
    <property type="entry name" value="MurB_C"/>
    <property type="match status" value="1"/>
</dbReference>
<evidence type="ECO:0000313" key="3">
    <source>
        <dbReference type="Proteomes" id="UP000189229"/>
    </source>
</evidence>
<reference evidence="2 3" key="1">
    <citation type="submission" date="2017-02" db="EMBL/GenBank/DDBJ databases">
        <title>Complete genome sequences of Mycobacterium kansasii strains isolated from rhesus macaques.</title>
        <authorList>
            <person name="Panda A."/>
            <person name="Nagaraj S."/>
            <person name="Zhao X."/>
            <person name="Tettelin H."/>
            <person name="Detolla L.J."/>
        </authorList>
    </citation>
    <scope>NUCLEOTIDE SEQUENCE [LARGE SCALE GENOMIC DNA]</scope>
    <source>
        <strain evidence="2 3">11-3813</strain>
    </source>
</reference>
<comment type="caution">
    <text evidence="2">The sequence shown here is derived from an EMBL/GenBank/DDBJ whole genome shotgun (WGS) entry which is preliminary data.</text>
</comment>
<dbReference type="InterPro" id="IPR036635">
    <property type="entry name" value="MurB_C_sf"/>
</dbReference>
<protein>
    <submittedName>
        <fullName evidence="2">UDP-N-acetylenolpyruvoylglucosamine reductase, C-terminal domain protein</fullName>
    </submittedName>
</protein>
<sequence>MTNRGTATAADVMLLARMVRDGVRDVFGITLEPEPILIGCRL</sequence>
<dbReference type="InterPro" id="IPR011601">
    <property type="entry name" value="MurB_C"/>
</dbReference>
<dbReference type="Proteomes" id="UP000189229">
    <property type="component" value="Unassembled WGS sequence"/>
</dbReference>
<dbReference type="EMBL" id="MVBM01000007">
    <property type="protein sequence ID" value="OOK69147.1"/>
    <property type="molecule type" value="Genomic_DNA"/>
</dbReference>
<name>A0A1V3WQB7_MYCKA</name>
<dbReference type="GO" id="GO:0008762">
    <property type="term" value="F:UDP-N-acetylmuramate dehydrogenase activity"/>
    <property type="evidence" value="ECO:0007669"/>
    <property type="project" value="InterPro"/>
</dbReference>
<organism evidence="2 3">
    <name type="scientific">Mycobacterium kansasii</name>
    <dbReference type="NCBI Taxonomy" id="1768"/>
    <lineage>
        <taxon>Bacteria</taxon>
        <taxon>Bacillati</taxon>
        <taxon>Actinomycetota</taxon>
        <taxon>Actinomycetes</taxon>
        <taxon>Mycobacteriales</taxon>
        <taxon>Mycobacteriaceae</taxon>
        <taxon>Mycobacterium</taxon>
    </lineage>
</organism>
<proteinExistence type="predicted"/>